<dbReference type="InterPro" id="IPR015421">
    <property type="entry name" value="PyrdxlP-dep_Trfase_major"/>
</dbReference>
<dbReference type="InterPro" id="IPR015424">
    <property type="entry name" value="PyrdxlP-dep_Trfase"/>
</dbReference>
<protein>
    <submittedName>
        <fullName evidence="1">Uncharacterized protein</fullName>
    </submittedName>
</protein>
<evidence type="ECO:0000313" key="1">
    <source>
        <dbReference type="EMBL" id="MFC1435367.1"/>
    </source>
</evidence>
<organism evidence="1 2">
    <name type="scientific">Streptacidiphilus alkalitolerans</name>
    <dbReference type="NCBI Taxonomy" id="3342712"/>
    <lineage>
        <taxon>Bacteria</taxon>
        <taxon>Bacillati</taxon>
        <taxon>Actinomycetota</taxon>
        <taxon>Actinomycetes</taxon>
        <taxon>Kitasatosporales</taxon>
        <taxon>Streptomycetaceae</taxon>
        <taxon>Streptacidiphilus</taxon>
    </lineage>
</organism>
<name>A0ABV6XBI3_9ACTN</name>
<dbReference type="RefSeq" id="WP_380558397.1">
    <property type="nucleotide sequence ID" value="NZ_JBHEZY010000018.1"/>
</dbReference>
<dbReference type="SUPFAM" id="SSF53383">
    <property type="entry name" value="PLP-dependent transferases"/>
    <property type="match status" value="1"/>
</dbReference>
<accession>A0ABV6XBI3</accession>
<comment type="caution">
    <text evidence="1">The sequence shown here is derived from an EMBL/GenBank/DDBJ whole genome shotgun (WGS) entry which is preliminary data.</text>
</comment>
<proteinExistence type="predicted"/>
<sequence>MSARLAPPPIEDAPCVAVYRDLRAGVPRHSAQIGHGYNLYPTTPEVHRFLQRALAHCAAGGRLHEYGTDADGHDRALAATLAGAYLGLDLDADQIAFTAGATEGIGLVARFLASCDAGLLLPAPCYYAFEQTPRRWGGTIVGRYRADGTVHPTGAAATHTALVEIFPNGVTGTLFRPPATAPDFRVVDVVFLAGGRGPDLVADQVRAAVADGIADTAVLMTPSKDLCIPGIRPGLLISGHAPLVAAVRDDVLDRIASSSPLSGQLVLLYLAVLLIAQEVRAGRRGNVTARYRWLRQQYLRHHVPTMPALNDLQVIAAHLDAMADHFTTAFDLLHYHATDLLGLGDQPPPVAGYSLLAAVTRGPELAEDVIRWVNTVGQRHCLKLNPSYLFGGTAASWQALYPGPARIRVNLSVPHRDLLTTLDLLRHARQDLLTLDQLGAQ</sequence>
<dbReference type="Proteomes" id="UP001592530">
    <property type="component" value="Unassembled WGS sequence"/>
</dbReference>
<gene>
    <name evidence="1" type="ORF">ACEZDB_32475</name>
</gene>
<evidence type="ECO:0000313" key="2">
    <source>
        <dbReference type="Proteomes" id="UP001592530"/>
    </source>
</evidence>
<dbReference type="Gene3D" id="3.40.640.10">
    <property type="entry name" value="Type I PLP-dependent aspartate aminotransferase-like (Major domain)"/>
    <property type="match status" value="1"/>
</dbReference>
<dbReference type="EMBL" id="JBHEZY010000018">
    <property type="protein sequence ID" value="MFC1435367.1"/>
    <property type="molecule type" value="Genomic_DNA"/>
</dbReference>
<reference evidence="1 2" key="1">
    <citation type="submission" date="2024-09" db="EMBL/GenBank/DDBJ databases">
        <authorList>
            <person name="Lee S.D."/>
        </authorList>
    </citation>
    <scope>NUCLEOTIDE SEQUENCE [LARGE SCALE GENOMIC DNA]</scope>
    <source>
        <strain evidence="1 2">N1-3</strain>
    </source>
</reference>